<comment type="caution">
    <text evidence="7">The sequence shown here is derived from an EMBL/GenBank/DDBJ whole genome shotgun (WGS) entry which is preliminary data.</text>
</comment>
<dbReference type="PROSITE" id="PS01095">
    <property type="entry name" value="GH18_1"/>
    <property type="match status" value="1"/>
</dbReference>
<dbReference type="PROSITE" id="PS51910">
    <property type="entry name" value="GH18_2"/>
    <property type="match status" value="1"/>
</dbReference>
<dbReference type="EMBL" id="SMBU01000021">
    <property type="protein sequence ID" value="TCU92637.1"/>
    <property type="molecule type" value="Genomic_DNA"/>
</dbReference>
<dbReference type="InterPro" id="IPR001579">
    <property type="entry name" value="Glyco_hydro_18_chit_AS"/>
</dbReference>
<dbReference type="SUPFAM" id="SSF51445">
    <property type="entry name" value="(Trans)glycosidases"/>
    <property type="match status" value="1"/>
</dbReference>
<sequence length="440" mass="46115">MNWRLKKLAAWSALSMAVLGNLALADVKNFDGNACPAGYAAVTPVEATHNRLGYCSYLPPKALARLAGNASMSGSAGRCTVRRNDRRSTGTVMCKAASSPTGNGLDVVLGSTCPGNSVAATYSDAAADPAAVCAAMGRWDIARLVNQGQQASISGSGYGCKVAASDTRSLASSVCKPVQNTAYVEINDSDLANVGCFRKGNGDPVFQVAMIFAANIDADAAGNAVVHLNEQVGHLLNDDIQKVRALQAQGVKVVITLLNNHQDAGWSCFADDASADAFADTVKRFLDHYGLDGVDIDDEYDACVHHYPDSLVRVGTALRSALGSKIISKALWNDAAHFAPVHLGQKLGDQLSYGLEMTYDAPGSCMDRVQAYLAQGIERGKLGVGASTVYTSASNAATLNSCIADNKLGGGMMVFNVQNKSQDFVQAVWPGITVAPNCLH</sequence>
<keyword evidence="1 3" id="KW-0378">Hydrolase</keyword>
<keyword evidence="5" id="KW-0732">Signal</keyword>
<evidence type="ECO:0000256" key="1">
    <source>
        <dbReference type="ARBA" id="ARBA00022801"/>
    </source>
</evidence>
<protein>
    <submittedName>
        <fullName evidence="7">Glycosyl hydrolase family 18 (Putative chitinase)</fullName>
    </submittedName>
</protein>
<organism evidence="7 8">
    <name type="scientific">Roseateles saccharophilus</name>
    <name type="common">Pseudomonas saccharophila</name>
    <dbReference type="NCBI Taxonomy" id="304"/>
    <lineage>
        <taxon>Bacteria</taxon>
        <taxon>Pseudomonadati</taxon>
        <taxon>Pseudomonadota</taxon>
        <taxon>Betaproteobacteria</taxon>
        <taxon>Burkholderiales</taxon>
        <taxon>Sphaerotilaceae</taxon>
        <taxon>Roseateles</taxon>
    </lineage>
</organism>
<dbReference type="Pfam" id="PF00704">
    <property type="entry name" value="Glyco_hydro_18"/>
    <property type="match status" value="1"/>
</dbReference>
<feature type="chain" id="PRO_5020380572" evidence="5">
    <location>
        <begin position="26"/>
        <end position="440"/>
    </location>
</feature>
<evidence type="ECO:0000313" key="8">
    <source>
        <dbReference type="Proteomes" id="UP000295110"/>
    </source>
</evidence>
<proteinExistence type="inferred from homology"/>
<evidence type="ECO:0000256" key="5">
    <source>
        <dbReference type="SAM" id="SignalP"/>
    </source>
</evidence>
<dbReference type="InterPro" id="IPR017853">
    <property type="entry name" value="GH"/>
</dbReference>
<dbReference type="InterPro" id="IPR037015">
    <property type="entry name" value="APT_N_sf"/>
</dbReference>
<dbReference type="Gene3D" id="3.10.40.10">
    <property type="entry name" value="Aerolysin/Pertussis toxin (APT), N-terminal domain"/>
    <property type="match status" value="1"/>
</dbReference>
<evidence type="ECO:0000256" key="4">
    <source>
        <dbReference type="RuleBase" id="RU004453"/>
    </source>
</evidence>
<feature type="domain" description="GH18" evidence="6">
    <location>
        <begin position="192"/>
        <end position="440"/>
    </location>
</feature>
<comment type="similarity">
    <text evidence="4">Belongs to the glycosyl hydrolase 18 family.</text>
</comment>
<dbReference type="Proteomes" id="UP000295110">
    <property type="component" value="Unassembled WGS sequence"/>
</dbReference>
<reference evidence="7 8" key="1">
    <citation type="submission" date="2019-03" db="EMBL/GenBank/DDBJ databases">
        <title>Genomic Encyclopedia of Type Strains, Phase IV (KMG-IV): sequencing the most valuable type-strain genomes for metagenomic binning, comparative biology and taxonomic classification.</title>
        <authorList>
            <person name="Goeker M."/>
        </authorList>
    </citation>
    <scope>NUCLEOTIDE SEQUENCE [LARGE SCALE GENOMIC DNA]</scope>
    <source>
        <strain evidence="7 8">DSM 654</strain>
    </source>
</reference>
<feature type="signal peptide" evidence="5">
    <location>
        <begin position="1"/>
        <end position="25"/>
    </location>
</feature>
<dbReference type="GO" id="GO:0004553">
    <property type="term" value="F:hydrolase activity, hydrolyzing O-glycosyl compounds"/>
    <property type="evidence" value="ECO:0007669"/>
    <property type="project" value="InterPro"/>
</dbReference>
<keyword evidence="2 3" id="KW-0326">Glycosidase</keyword>
<dbReference type="SUPFAM" id="SSF56436">
    <property type="entry name" value="C-type lectin-like"/>
    <property type="match status" value="1"/>
</dbReference>
<evidence type="ECO:0000313" key="7">
    <source>
        <dbReference type="EMBL" id="TCU92637.1"/>
    </source>
</evidence>
<dbReference type="AlphaFoldDB" id="A0A4R3UPK1"/>
<evidence type="ECO:0000259" key="6">
    <source>
        <dbReference type="PROSITE" id="PS51910"/>
    </source>
</evidence>
<keyword evidence="8" id="KW-1185">Reference proteome</keyword>
<dbReference type="InterPro" id="IPR001223">
    <property type="entry name" value="Glyco_hydro18_cat"/>
</dbReference>
<evidence type="ECO:0000256" key="2">
    <source>
        <dbReference type="ARBA" id="ARBA00023295"/>
    </source>
</evidence>
<evidence type="ECO:0000256" key="3">
    <source>
        <dbReference type="RuleBase" id="RU000489"/>
    </source>
</evidence>
<dbReference type="Gene3D" id="3.20.20.80">
    <property type="entry name" value="Glycosidases"/>
    <property type="match status" value="1"/>
</dbReference>
<dbReference type="GO" id="GO:0005975">
    <property type="term" value="P:carbohydrate metabolic process"/>
    <property type="evidence" value="ECO:0007669"/>
    <property type="project" value="InterPro"/>
</dbReference>
<gene>
    <name evidence="7" type="ORF">EV671_102110</name>
</gene>
<dbReference type="InterPro" id="IPR016187">
    <property type="entry name" value="CTDL_fold"/>
</dbReference>
<name>A0A4R3UPK1_ROSSA</name>
<accession>A0A4R3UPK1</accession>